<sequence>MSAPGNDDELYDENLPGNYPPEEDVFSRGLIEEDIDPEDITREKEAIEGNPDDWNEQTFRDAMTGDDLDVPGSEIDDDAEAIGNEDEENNYYSLGGDNHESQEEHIGD</sequence>
<proteinExistence type="predicted"/>
<evidence type="ECO:0000313" key="3">
    <source>
        <dbReference type="Proteomes" id="UP000612680"/>
    </source>
</evidence>
<name>A0ABX7I4B5_9BACT</name>
<gene>
    <name evidence="2" type="ORF">HWI92_08390</name>
</gene>
<feature type="compositionally biased region" description="Basic and acidic residues" evidence="1">
    <location>
        <begin position="97"/>
        <end position="108"/>
    </location>
</feature>
<feature type="compositionally biased region" description="Acidic residues" evidence="1">
    <location>
        <begin position="64"/>
        <end position="89"/>
    </location>
</feature>
<dbReference type="EMBL" id="CP056775">
    <property type="protein sequence ID" value="QRR00917.1"/>
    <property type="molecule type" value="Genomic_DNA"/>
</dbReference>
<keyword evidence="3" id="KW-1185">Reference proteome</keyword>
<dbReference type="RefSeq" id="WP_204662667.1">
    <property type="nucleotide sequence ID" value="NZ_CP056775.1"/>
</dbReference>
<feature type="compositionally biased region" description="Acidic residues" evidence="1">
    <location>
        <begin position="1"/>
        <end position="12"/>
    </location>
</feature>
<reference evidence="2 3" key="1">
    <citation type="submission" date="2020-06" db="EMBL/GenBank/DDBJ databases">
        <title>Dyadobacter sandarakinus sp. nov., isolated from the soil of the Arctic Yellow River Station.</title>
        <authorList>
            <person name="Zhang Y."/>
            <person name="Peng F."/>
        </authorList>
    </citation>
    <scope>NUCLEOTIDE SEQUENCE [LARGE SCALE GENOMIC DNA]</scope>
    <source>
        <strain evidence="2 3">Q3-56</strain>
    </source>
</reference>
<feature type="region of interest" description="Disordered" evidence="1">
    <location>
        <begin position="1"/>
        <end position="108"/>
    </location>
</feature>
<accession>A0ABX7I4B5</accession>
<evidence type="ECO:0000313" key="2">
    <source>
        <dbReference type="EMBL" id="QRR00917.1"/>
    </source>
</evidence>
<dbReference type="Proteomes" id="UP000612680">
    <property type="component" value="Chromosome"/>
</dbReference>
<organism evidence="2 3">
    <name type="scientific">Dyadobacter sandarakinus</name>
    <dbReference type="NCBI Taxonomy" id="2747268"/>
    <lineage>
        <taxon>Bacteria</taxon>
        <taxon>Pseudomonadati</taxon>
        <taxon>Bacteroidota</taxon>
        <taxon>Cytophagia</taxon>
        <taxon>Cytophagales</taxon>
        <taxon>Spirosomataceae</taxon>
        <taxon>Dyadobacter</taxon>
    </lineage>
</organism>
<protein>
    <submittedName>
        <fullName evidence="2">Uncharacterized protein</fullName>
    </submittedName>
</protein>
<evidence type="ECO:0000256" key="1">
    <source>
        <dbReference type="SAM" id="MobiDB-lite"/>
    </source>
</evidence>